<organism evidence="3 4">
    <name type="scientific">Catenaria anguillulae PL171</name>
    <dbReference type="NCBI Taxonomy" id="765915"/>
    <lineage>
        <taxon>Eukaryota</taxon>
        <taxon>Fungi</taxon>
        <taxon>Fungi incertae sedis</taxon>
        <taxon>Blastocladiomycota</taxon>
        <taxon>Blastocladiomycetes</taxon>
        <taxon>Blastocladiales</taxon>
        <taxon>Catenariaceae</taxon>
        <taxon>Catenaria</taxon>
    </lineage>
</organism>
<comment type="caution">
    <text evidence="3">The sequence shown here is derived from an EMBL/GenBank/DDBJ whole genome shotgun (WGS) entry which is preliminary data.</text>
</comment>
<dbReference type="STRING" id="765915.A0A1Y2HL12"/>
<dbReference type="AlphaFoldDB" id="A0A1Y2HL12"/>
<dbReference type="EMBL" id="MCFL01000023">
    <property type="protein sequence ID" value="ORZ35256.1"/>
    <property type="molecule type" value="Genomic_DNA"/>
</dbReference>
<dbReference type="PANTHER" id="PTHR38120">
    <property type="entry name" value="EXPRESSED PROTEIN"/>
    <property type="match status" value="1"/>
</dbReference>
<feature type="region of interest" description="Disordered" evidence="2">
    <location>
        <begin position="1"/>
        <end position="30"/>
    </location>
</feature>
<feature type="coiled-coil region" evidence="1">
    <location>
        <begin position="222"/>
        <end position="277"/>
    </location>
</feature>
<keyword evidence="4" id="KW-1185">Reference proteome</keyword>
<dbReference type="OrthoDB" id="2121319at2759"/>
<name>A0A1Y2HL12_9FUNG</name>
<feature type="compositionally biased region" description="Low complexity" evidence="2">
    <location>
        <begin position="494"/>
        <end position="515"/>
    </location>
</feature>
<feature type="compositionally biased region" description="Basic and acidic residues" evidence="2">
    <location>
        <begin position="590"/>
        <end position="601"/>
    </location>
</feature>
<feature type="compositionally biased region" description="Gly residues" evidence="2">
    <location>
        <begin position="549"/>
        <end position="558"/>
    </location>
</feature>
<dbReference type="Proteomes" id="UP000193411">
    <property type="component" value="Unassembled WGS sequence"/>
</dbReference>
<proteinExistence type="predicted"/>
<evidence type="ECO:0000256" key="2">
    <source>
        <dbReference type="SAM" id="MobiDB-lite"/>
    </source>
</evidence>
<evidence type="ECO:0000313" key="4">
    <source>
        <dbReference type="Proteomes" id="UP000193411"/>
    </source>
</evidence>
<protein>
    <submittedName>
        <fullName evidence="3">Uncharacterized protein</fullName>
    </submittedName>
</protein>
<feature type="coiled-coil region" evidence="1">
    <location>
        <begin position="108"/>
        <end position="142"/>
    </location>
</feature>
<evidence type="ECO:0000313" key="3">
    <source>
        <dbReference type="EMBL" id="ORZ35256.1"/>
    </source>
</evidence>
<gene>
    <name evidence="3" type="ORF">BCR44DRAFT_331454</name>
</gene>
<feature type="region of interest" description="Disordered" evidence="2">
    <location>
        <begin position="302"/>
        <end position="331"/>
    </location>
</feature>
<accession>A0A1Y2HL12</accession>
<feature type="compositionally biased region" description="Polar residues" evidence="2">
    <location>
        <begin position="322"/>
        <end position="331"/>
    </location>
</feature>
<feature type="compositionally biased region" description="Polar residues" evidence="2">
    <location>
        <begin position="422"/>
        <end position="431"/>
    </location>
</feature>
<feature type="region of interest" description="Disordered" evidence="2">
    <location>
        <begin position="414"/>
        <end position="458"/>
    </location>
</feature>
<sequence>MPDPPNPSAAPIAVPTPAASSPPRRGSHYLSPNALAHLALSADPNDGLDTDPDRLALLLADAQAANKALVDENEYLHRKQAHQATELATLHSTVARLEQAVFKHQSDLDTTQRDLSNALAANRVLERKLEGESEALDEQRLTWMQREEELSELRKSIRVSALSVLGVGNAVAGTAGGSGTATPLEGIPEEEDIVAAEAVMGQPRRPSPEAAARDIKAATKVLRAQEQLIGDLRADLDTLQSSLSSAHKDNDALKDRVVDLSNELIQMEEINKALMEENEAFQMLLSERTVAGEFFLPRPPQPLGAWKPATEGSRVRSGAGTGTTAVSVPSSPVATNAHMAGLSASMPTTPVGATSLADEISGPVSHAEMRALQSENRALTLYIQKILGRIMEYPELQGLLASDYSGERMVAKAAAGADQRATRSATSSPAKSRNSSPPNDPAAASSPPSTFSSGSPLTSKRLSWIPRRVSMFAGNLGLTTVGARDRSSSPNDQPTSSTTADSPPTSSIKSTPPSSQTRDDNTLDTYYTESYDDGLGPDGFPKGSLASQLGGGGSGSMGHFGRPGETLVVVDALSPIPPPPTQSLSAPSSPRKEKGRMSWIR</sequence>
<dbReference type="PANTHER" id="PTHR38120:SF1">
    <property type="entry name" value="M PROTEIN, SEROTYPE 2.1"/>
    <property type="match status" value="1"/>
</dbReference>
<evidence type="ECO:0000256" key="1">
    <source>
        <dbReference type="SAM" id="Coils"/>
    </source>
</evidence>
<keyword evidence="1" id="KW-0175">Coiled coil</keyword>
<reference evidence="3 4" key="1">
    <citation type="submission" date="2016-07" db="EMBL/GenBank/DDBJ databases">
        <title>Pervasive Adenine N6-methylation of Active Genes in Fungi.</title>
        <authorList>
            <consortium name="DOE Joint Genome Institute"/>
            <person name="Mondo S.J."/>
            <person name="Dannebaum R.O."/>
            <person name="Kuo R.C."/>
            <person name="Labutti K."/>
            <person name="Haridas S."/>
            <person name="Kuo A."/>
            <person name="Salamov A."/>
            <person name="Ahrendt S.R."/>
            <person name="Lipzen A."/>
            <person name="Sullivan W."/>
            <person name="Andreopoulos W.B."/>
            <person name="Clum A."/>
            <person name="Lindquist E."/>
            <person name="Daum C."/>
            <person name="Ramamoorthy G.K."/>
            <person name="Gryganskyi A."/>
            <person name="Culley D."/>
            <person name="Magnuson J.K."/>
            <person name="James T.Y."/>
            <person name="O'Malley M.A."/>
            <person name="Stajich J.E."/>
            <person name="Spatafora J.W."/>
            <person name="Visel A."/>
            <person name="Grigoriev I.V."/>
        </authorList>
    </citation>
    <scope>NUCLEOTIDE SEQUENCE [LARGE SCALE GENOMIC DNA]</scope>
    <source>
        <strain evidence="3 4">PL171</strain>
    </source>
</reference>
<feature type="region of interest" description="Disordered" evidence="2">
    <location>
        <begin position="480"/>
        <end position="601"/>
    </location>
</feature>
<feature type="compositionally biased region" description="Low complexity" evidence="2">
    <location>
        <begin position="432"/>
        <end position="458"/>
    </location>
</feature>